<feature type="transmembrane region" description="Helical" evidence="1">
    <location>
        <begin position="39"/>
        <end position="57"/>
    </location>
</feature>
<evidence type="ECO:0000313" key="2">
    <source>
        <dbReference type="EMBL" id="QDV75058.1"/>
    </source>
</evidence>
<sequence>MRFGNRDLIGLLALIVICLTAYALAPVREAPGVHSANLMLPIFAVGVVLTIVSRYRAGPRLASWRWRPLTWVLLTLAPAFLLSMAILFRLAEQTVPAPLAVLFAVSPVIVWIGSVVTVGSNGVAAGAGFLAWDRYEFRLREGDRQLRWQRRRKGNGFTTDWSLGVPRDLIDEVQSIIAAKQVEGNHG</sequence>
<proteinExistence type="predicted"/>
<dbReference type="AlphaFoldDB" id="A0A518KBA0"/>
<dbReference type="RefSeq" id="WP_145114022.1">
    <property type="nucleotide sequence ID" value="NZ_CP036349.1"/>
</dbReference>
<feature type="transmembrane region" description="Helical" evidence="1">
    <location>
        <begin position="108"/>
        <end position="132"/>
    </location>
</feature>
<evidence type="ECO:0000256" key="1">
    <source>
        <dbReference type="SAM" id="Phobius"/>
    </source>
</evidence>
<accession>A0A518KBA0</accession>
<keyword evidence="1" id="KW-0812">Transmembrane</keyword>
<feature type="transmembrane region" description="Helical" evidence="1">
    <location>
        <begin position="69"/>
        <end position="88"/>
    </location>
</feature>
<dbReference type="Proteomes" id="UP000316426">
    <property type="component" value="Chromosome"/>
</dbReference>
<organism evidence="2 3">
    <name type="scientific">Botrimarina mediterranea</name>
    <dbReference type="NCBI Taxonomy" id="2528022"/>
    <lineage>
        <taxon>Bacteria</taxon>
        <taxon>Pseudomonadati</taxon>
        <taxon>Planctomycetota</taxon>
        <taxon>Planctomycetia</taxon>
        <taxon>Pirellulales</taxon>
        <taxon>Lacipirellulaceae</taxon>
        <taxon>Botrimarina</taxon>
    </lineage>
</organism>
<keyword evidence="3" id="KW-1185">Reference proteome</keyword>
<evidence type="ECO:0000313" key="3">
    <source>
        <dbReference type="Proteomes" id="UP000316426"/>
    </source>
</evidence>
<dbReference type="EMBL" id="CP036349">
    <property type="protein sequence ID" value="QDV75058.1"/>
    <property type="molecule type" value="Genomic_DNA"/>
</dbReference>
<keyword evidence="1" id="KW-0472">Membrane</keyword>
<name>A0A518KBA0_9BACT</name>
<reference evidence="2 3" key="1">
    <citation type="submission" date="2019-02" db="EMBL/GenBank/DDBJ databases">
        <title>Deep-cultivation of Planctomycetes and their phenomic and genomic characterization uncovers novel biology.</title>
        <authorList>
            <person name="Wiegand S."/>
            <person name="Jogler M."/>
            <person name="Boedeker C."/>
            <person name="Pinto D."/>
            <person name="Vollmers J."/>
            <person name="Rivas-Marin E."/>
            <person name="Kohn T."/>
            <person name="Peeters S.H."/>
            <person name="Heuer A."/>
            <person name="Rast P."/>
            <person name="Oberbeckmann S."/>
            <person name="Bunk B."/>
            <person name="Jeske O."/>
            <person name="Meyerdierks A."/>
            <person name="Storesund J.E."/>
            <person name="Kallscheuer N."/>
            <person name="Luecker S."/>
            <person name="Lage O.M."/>
            <person name="Pohl T."/>
            <person name="Merkel B.J."/>
            <person name="Hornburger P."/>
            <person name="Mueller R.-W."/>
            <person name="Bruemmer F."/>
            <person name="Labrenz M."/>
            <person name="Spormann A.M."/>
            <person name="Op den Camp H."/>
            <person name="Overmann J."/>
            <person name="Amann R."/>
            <person name="Jetten M.S.M."/>
            <person name="Mascher T."/>
            <person name="Medema M.H."/>
            <person name="Devos D.P."/>
            <person name="Kaster A.-K."/>
            <person name="Ovreas L."/>
            <person name="Rohde M."/>
            <person name="Galperin M.Y."/>
            <person name="Jogler C."/>
        </authorList>
    </citation>
    <scope>NUCLEOTIDE SEQUENCE [LARGE SCALE GENOMIC DNA]</scope>
    <source>
        <strain evidence="2 3">Spa11</strain>
    </source>
</reference>
<protein>
    <submittedName>
        <fullName evidence="2">Uncharacterized protein</fullName>
    </submittedName>
</protein>
<gene>
    <name evidence="2" type="ORF">Spa11_32670</name>
</gene>
<dbReference type="KEGG" id="bmei:Spa11_32670"/>
<keyword evidence="1" id="KW-1133">Transmembrane helix</keyword>